<feature type="compositionally biased region" description="Polar residues" evidence="13">
    <location>
        <begin position="1185"/>
        <end position="1203"/>
    </location>
</feature>
<reference evidence="16 17" key="1">
    <citation type="submission" date="2018-11" db="EMBL/GenBank/DDBJ databases">
        <title>Genome assembly of Steccherinum ochraceum LE-BIN_3174, the white-rot fungus of the Steccherinaceae family (The Residual Polyporoid clade, Polyporales, Basidiomycota).</title>
        <authorList>
            <person name="Fedorova T.V."/>
            <person name="Glazunova O.A."/>
            <person name="Landesman E.O."/>
            <person name="Moiseenko K.V."/>
            <person name="Psurtseva N.V."/>
            <person name="Savinova O.S."/>
            <person name="Shakhova N.V."/>
            <person name="Tyazhelova T.V."/>
            <person name="Vasina D.V."/>
        </authorList>
    </citation>
    <scope>NUCLEOTIDE SEQUENCE [LARGE SCALE GENOMIC DNA]</scope>
    <source>
        <strain evidence="16 17">LE-BIN_3174</strain>
    </source>
</reference>
<evidence type="ECO:0000256" key="1">
    <source>
        <dbReference type="ARBA" id="ARBA00004240"/>
    </source>
</evidence>
<dbReference type="GO" id="GO:0045540">
    <property type="term" value="P:regulation of cholesterol biosynthetic process"/>
    <property type="evidence" value="ECO:0007669"/>
    <property type="project" value="TreeGrafter"/>
</dbReference>
<dbReference type="InterPro" id="IPR000731">
    <property type="entry name" value="SSD"/>
</dbReference>
<dbReference type="GO" id="GO:0032936">
    <property type="term" value="C:SREBP-SCAP complex"/>
    <property type="evidence" value="ECO:0007669"/>
    <property type="project" value="TreeGrafter"/>
</dbReference>
<evidence type="ECO:0000256" key="12">
    <source>
        <dbReference type="ARBA" id="ARBA00023221"/>
    </source>
</evidence>
<dbReference type="GO" id="GO:0032933">
    <property type="term" value="P:SREBP signaling pathway"/>
    <property type="evidence" value="ECO:0007669"/>
    <property type="project" value="InterPro"/>
</dbReference>
<protein>
    <recommendedName>
        <fullName evidence="4">Sterol regulatory element-binding protein cleavage-activating protein</fullName>
    </recommendedName>
</protein>
<feature type="compositionally biased region" description="Low complexity" evidence="13">
    <location>
        <begin position="960"/>
        <end position="974"/>
    </location>
</feature>
<feature type="domain" description="SSD" evidence="15">
    <location>
        <begin position="298"/>
        <end position="393"/>
    </location>
</feature>
<evidence type="ECO:0000256" key="7">
    <source>
        <dbReference type="ARBA" id="ARBA00022824"/>
    </source>
</evidence>
<dbReference type="OrthoDB" id="6510177at2759"/>
<evidence type="ECO:0000256" key="9">
    <source>
        <dbReference type="ARBA" id="ARBA00023098"/>
    </source>
</evidence>
<accession>A0A4R0R1I4</accession>
<dbReference type="GO" id="GO:0000139">
    <property type="term" value="C:Golgi membrane"/>
    <property type="evidence" value="ECO:0007669"/>
    <property type="project" value="UniProtKB-SubCell"/>
</dbReference>
<keyword evidence="9" id="KW-0443">Lipid metabolism</keyword>
<organism evidence="16 17">
    <name type="scientific">Steccherinum ochraceum</name>
    <dbReference type="NCBI Taxonomy" id="92696"/>
    <lineage>
        <taxon>Eukaryota</taxon>
        <taxon>Fungi</taxon>
        <taxon>Dikarya</taxon>
        <taxon>Basidiomycota</taxon>
        <taxon>Agaricomycotina</taxon>
        <taxon>Agaricomycetes</taxon>
        <taxon>Polyporales</taxon>
        <taxon>Steccherinaceae</taxon>
        <taxon>Steccherinum</taxon>
    </lineage>
</organism>
<dbReference type="PANTHER" id="PTHR46378">
    <property type="entry name" value="STEROL REGULATORY ELEMENT-BINDING PROTEIN CLEAVAGE-ACTIVATING PROTEIN"/>
    <property type="match status" value="1"/>
</dbReference>
<evidence type="ECO:0000256" key="2">
    <source>
        <dbReference type="ARBA" id="ARBA00004394"/>
    </source>
</evidence>
<feature type="region of interest" description="Disordered" evidence="13">
    <location>
        <begin position="1183"/>
        <end position="1203"/>
    </location>
</feature>
<keyword evidence="5" id="KW-0853">WD repeat</keyword>
<dbReference type="PROSITE" id="PS50156">
    <property type="entry name" value="SSD"/>
    <property type="match status" value="1"/>
</dbReference>
<dbReference type="InterPro" id="IPR053958">
    <property type="entry name" value="HMGCR/SNAP/NPC1-like_SSD"/>
</dbReference>
<evidence type="ECO:0000256" key="3">
    <source>
        <dbReference type="ARBA" id="ARBA00007410"/>
    </source>
</evidence>
<keyword evidence="11 14" id="KW-0472">Membrane</keyword>
<sequence length="1267" mass="137357">MLSAALRPIRAYGSRFFHRFGIHCATHQIRVLLICSVVISALLFPAIAIYFSADTHIFAVTLRALDSFLTPDDVSSWLAHNDLRNFWEGYSDLYEREDSMARARCGREGILRAERVLINSAVQDEDTGTLTQHALLSTLKLEQRISTVMAEWGIDCLRGRDKQCLSLSPLAFWQHDEDALVSDSAIVETIQKAKNISLSGVTITPEMVLAGRESNDPDSDDIDMATFLVLTYLFPDSDCLKNNAHASWMHVLEKATGSSGDVLMQAQVPHLVALEASGFTSSSELDPHRFRVTMVPWEIFPIVVIFIGVENMLSIADAVSRTSIALPVKMRIAEGLSRAGTSNTLKLVSYNTVLGVIAFFAVGAIRQFCAFAIVVLVAHWFLVHTFFVTVVSIDIQRLELDELLRQNSSLAPPTVGAALGVTEKSPKGKLAHTAHVFNGRVLKNLSLFLLLAITGVLYYVTYPASTAPKHKHEHRLGVHRPKHRGLNRIVVPDNASPAFNMWQILNPAGHDLVHIRMESPAVLVLRDTDSSEGRMDAADHDKAHHRSRFPWLSRIWNKTVLPLAWITKIVLIPITVTTATLYGLLLYLLKDAELLEAQRNRPAADAEEPEELVPPVEGQLSFSTLPRAFMTDVDLVAASKDGNVIVSISLQNELALWKTKSKLWTTIDTSDILLGSGTAAPSAVTTLTAVAMDERGSYCAVGTGGGVIALWFIGEDTAKPLPQLFADTTISGVTSIQFVSSAAGLSGQATPRWSSSANSASCSPPGALYATYENGSIIKWTIASFAAPTYITPTRSASVNKAFLLPVEGDCGFLVAFALDDGTLDIRDADRTDGLLREGRVIPAGNPTDLVCKVHVCAVAMEQEKRLVIAGATQAGVISLWDGQTAECLHILDEPFGDISRLRLTPGGSRVCSTCGELPYDNFTISFSTGQAVLFYRAYLSVPSRRCSCIHNQPNHQLRSSILGRRSRSGSAASTNGTVTPTHPNSRSRLSSFSSTMSSLDTSMFPVSGHGVHSRRTSDKDSLRRNLDTFLAAEHDDSELPSPVGPQDPNNHNFLSSESRSALWQNLVVARIGDATCERGGWEVVSGKIVGIRRKPRIPFPHGRGGTGSVTTTTTTATVQTPNRSSAGLSPSALERWELWTFNPYDSKLEASTLIALGDRALLSAVPPSPTTLPPQPLKRLNAGKPSSVTALSPDVTASSSKPFTNSNAIPRLHFTRVSPFIGDRTFCVAGFGNTIGMFTFSPSIGASKLVNSCSSPSILPPQPLKS</sequence>
<comment type="similarity">
    <text evidence="3">Belongs to the WD repeat SCAP family.</text>
</comment>
<feature type="transmembrane region" description="Helical" evidence="14">
    <location>
        <begin position="31"/>
        <end position="53"/>
    </location>
</feature>
<gene>
    <name evidence="16" type="ORF">EIP91_009543</name>
</gene>
<feature type="transmembrane region" description="Helical" evidence="14">
    <location>
        <begin position="347"/>
        <end position="365"/>
    </location>
</feature>
<evidence type="ECO:0000256" key="13">
    <source>
        <dbReference type="SAM" id="MobiDB-lite"/>
    </source>
</evidence>
<keyword evidence="10" id="KW-0446">Lipid-binding</keyword>
<keyword evidence="14" id="KW-0812">Transmembrane</keyword>
<dbReference type="AlphaFoldDB" id="A0A4R0R1I4"/>
<evidence type="ECO:0000256" key="6">
    <source>
        <dbReference type="ARBA" id="ARBA00022737"/>
    </source>
</evidence>
<feature type="compositionally biased region" description="Polar residues" evidence="13">
    <location>
        <begin position="975"/>
        <end position="985"/>
    </location>
</feature>
<dbReference type="SUPFAM" id="SSF63829">
    <property type="entry name" value="Calcium-dependent phosphotriesterase"/>
    <property type="match status" value="1"/>
</dbReference>
<feature type="transmembrane region" description="Helical" evidence="14">
    <location>
        <begin position="372"/>
        <end position="393"/>
    </location>
</feature>
<dbReference type="EMBL" id="RWJN01000548">
    <property type="protein sequence ID" value="TCD60762.1"/>
    <property type="molecule type" value="Genomic_DNA"/>
</dbReference>
<feature type="transmembrane region" description="Helical" evidence="14">
    <location>
        <begin position="563"/>
        <end position="589"/>
    </location>
</feature>
<evidence type="ECO:0000256" key="5">
    <source>
        <dbReference type="ARBA" id="ARBA00022574"/>
    </source>
</evidence>
<dbReference type="GO" id="GO:0008202">
    <property type="term" value="P:steroid metabolic process"/>
    <property type="evidence" value="ECO:0007669"/>
    <property type="project" value="UniProtKB-KW"/>
</dbReference>
<feature type="region of interest" description="Disordered" evidence="13">
    <location>
        <begin position="1004"/>
        <end position="1023"/>
    </location>
</feature>
<name>A0A4R0R1I4_9APHY</name>
<keyword evidence="14" id="KW-1133">Transmembrane helix</keyword>
<dbReference type="Gene3D" id="2.130.10.10">
    <property type="entry name" value="YVTN repeat-like/Quinoprotein amine dehydrogenase"/>
    <property type="match status" value="1"/>
</dbReference>
<comment type="caution">
    <text evidence="16">The sequence shown here is derived from an EMBL/GenBank/DDBJ whole genome shotgun (WGS) entry which is preliminary data.</text>
</comment>
<dbReference type="InterPro" id="IPR015943">
    <property type="entry name" value="WD40/YVTN_repeat-like_dom_sf"/>
</dbReference>
<keyword evidence="17" id="KW-1185">Reference proteome</keyword>
<keyword evidence="12" id="KW-0753">Steroid metabolism</keyword>
<feature type="region of interest" description="Disordered" evidence="13">
    <location>
        <begin position="960"/>
        <end position="993"/>
    </location>
</feature>
<keyword evidence="7" id="KW-0256">Endoplasmic reticulum</keyword>
<evidence type="ECO:0000313" key="17">
    <source>
        <dbReference type="Proteomes" id="UP000292702"/>
    </source>
</evidence>
<dbReference type="InterPro" id="IPR030225">
    <property type="entry name" value="SCAP"/>
</dbReference>
<evidence type="ECO:0000256" key="14">
    <source>
        <dbReference type="SAM" id="Phobius"/>
    </source>
</evidence>
<evidence type="ECO:0000313" key="16">
    <source>
        <dbReference type="EMBL" id="TCD60762.1"/>
    </source>
</evidence>
<keyword evidence="6" id="KW-0677">Repeat</keyword>
<dbReference type="Proteomes" id="UP000292702">
    <property type="component" value="Unassembled WGS sequence"/>
</dbReference>
<evidence type="ECO:0000256" key="8">
    <source>
        <dbReference type="ARBA" id="ARBA00023034"/>
    </source>
</evidence>
<comment type="subcellular location">
    <subcellularLocation>
        <location evidence="1">Endoplasmic reticulum</location>
    </subcellularLocation>
    <subcellularLocation>
        <location evidence="2">Golgi apparatus membrane</location>
    </subcellularLocation>
</comment>
<dbReference type="Pfam" id="PF12349">
    <property type="entry name" value="Sterol-sensing"/>
    <property type="match status" value="1"/>
</dbReference>
<evidence type="ECO:0000256" key="10">
    <source>
        <dbReference type="ARBA" id="ARBA00023121"/>
    </source>
</evidence>
<dbReference type="GO" id="GO:0005789">
    <property type="term" value="C:endoplasmic reticulum membrane"/>
    <property type="evidence" value="ECO:0007669"/>
    <property type="project" value="InterPro"/>
</dbReference>
<evidence type="ECO:0000256" key="11">
    <source>
        <dbReference type="ARBA" id="ARBA00023136"/>
    </source>
</evidence>
<feature type="transmembrane region" description="Helical" evidence="14">
    <location>
        <begin position="445"/>
        <end position="462"/>
    </location>
</feature>
<proteinExistence type="inferred from homology"/>
<evidence type="ECO:0000256" key="4">
    <source>
        <dbReference type="ARBA" id="ARBA00019541"/>
    </source>
</evidence>
<evidence type="ECO:0000259" key="15">
    <source>
        <dbReference type="PROSITE" id="PS50156"/>
    </source>
</evidence>
<dbReference type="PANTHER" id="PTHR46378:SF1">
    <property type="entry name" value="STEROL REGULATORY ELEMENT-BINDING PROTEIN CLEAVAGE-ACTIVATING PROTEIN"/>
    <property type="match status" value="1"/>
</dbReference>
<dbReference type="STRING" id="92696.A0A4R0R1I4"/>
<keyword evidence="8" id="KW-0333">Golgi apparatus</keyword>
<dbReference type="GO" id="GO:0032934">
    <property type="term" value="F:sterol binding"/>
    <property type="evidence" value="ECO:0007669"/>
    <property type="project" value="InterPro"/>
</dbReference>